<reference evidence="7 8" key="1">
    <citation type="submission" date="2019-05" db="EMBL/GenBank/DDBJ databases">
        <authorList>
            <person name="Pankratov T."/>
            <person name="Grouzdev D."/>
        </authorList>
    </citation>
    <scope>NUCLEOTIDE SEQUENCE [LARGE SCALE GENOMIC DNA]</scope>
    <source>
        <strain evidence="7 8">KEBCLARHB70R</strain>
    </source>
</reference>
<dbReference type="InterPro" id="IPR030923">
    <property type="entry name" value="LptG"/>
</dbReference>
<keyword evidence="8" id="KW-1185">Reference proteome</keyword>
<evidence type="ECO:0000256" key="3">
    <source>
        <dbReference type="ARBA" id="ARBA00022692"/>
    </source>
</evidence>
<sequence length="354" mass="38456">MLRRYVSLATLKAFALAAAALTGLLSLLELVEQLASVGQGRYRLADAFVYVLLTAPGRFLQVTPMAMLLGALLALGALARNSELVAMLGLGISARRIVGSVLLPIVPIVVLLLALAEFVIPPAQRYAQDDRAAALDAASSASGDNSLWAQNNRQYLNIQRFRNDRTPVGIDIYRFAPDGRLISIVHADHATIRPDGEWLLADVSRKINTAADLTTEHLATLSWHAFVTPREMQVLTLPLTSIPPTALYRQVHSLEARNEGASHYEHQLWERICLPVTLAAMVMIASAFMFGAGRTQSTGRSLLFGAGFGIVFSLGQLIFSRLGVLLDLDAAVTALTPALLTIWLSLYLFRTASR</sequence>
<evidence type="ECO:0000256" key="4">
    <source>
        <dbReference type="ARBA" id="ARBA00022989"/>
    </source>
</evidence>
<keyword evidence="3 6" id="KW-0812">Transmembrane</keyword>
<comment type="subcellular location">
    <subcellularLocation>
        <location evidence="1">Cell membrane</location>
        <topology evidence="1">Multi-pass membrane protein</topology>
    </subcellularLocation>
</comment>
<keyword evidence="2" id="KW-1003">Cell membrane</keyword>
<dbReference type="Pfam" id="PF03739">
    <property type="entry name" value="LptF_LptG"/>
    <property type="match status" value="1"/>
</dbReference>
<dbReference type="InterPro" id="IPR005495">
    <property type="entry name" value="LptG/LptF_permease"/>
</dbReference>
<dbReference type="PANTHER" id="PTHR33529:SF2">
    <property type="entry name" value="LIPOPOLYSACCHARIDE EXPORT SYSTEM PERMEASE PROTEIN LPTG"/>
    <property type="match status" value="1"/>
</dbReference>
<dbReference type="NCBIfam" id="TIGR04408">
    <property type="entry name" value="LptG_lptG"/>
    <property type="match status" value="1"/>
</dbReference>
<name>A0A5R9J5F0_9PROT</name>
<evidence type="ECO:0000256" key="2">
    <source>
        <dbReference type="ARBA" id="ARBA00022475"/>
    </source>
</evidence>
<proteinExistence type="predicted"/>
<dbReference type="PANTHER" id="PTHR33529">
    <property type="entry name" value="SLR0882 PROTEIN-RELATED"/>
    <property type="match status" value="1"/>
</dbReference>
<feature type="transmembrane region" description="Helical" evidence="6">
    <location>
        <begin position="100"/>
        <end position="120"/>
    </location>
</feature>
<evidence type="ECO:0000313" key="7">
    <source>
        <dbReference type="EMBL" id="TLU71737.1"/>
    </source>
</evidence>
<feature type="transmembrane region" description="Helical" evidence="6">
    <location>
        <begin position="302"/>
        <end position="324"/>
    </location>
</feature>
<evidence type="ECO:0000313" key="8">
    <source>
        <dbReference type="Proteomes" id="UP000305654"/>
    </source>
</evidence>
<dbReference type="EMBL" id="VCDI01000005">
    <property type="protein sequence ID" value="TLU71737.1"/>
    <property type="molecule type" value="Genomic_DNA"/>
</dbReference>
<evidence type="ECO:0000256" key="6">
    <source>
        <dbReference type="SAM" id="Phobius"/>
    </source>
</evidence>
<keyword evidence="5 6" id="KW-0472">Membrane</keyword>
<feature type="transmembrane region" description="Helical" evidence="6">
    <location>
        <begin position="330"/>
        <end position="349"/>
    </location>
</feature>
<dbReference type="AlphaFoldDB" id="A0A5R9J5F0"/>
<dbReference type="Proteomes" id="UP000305654">
    <property type="component" value="Unassembled WGS sequence"/>
</dbReference>
<accession>A0A5R9J5F0</accession>
<comment type="caution">
    <text evidence="7">The sequence shown here is derived from an EMBL/GenBank/DDBJ whole genome shotgun (WGS) entry which is preliminary data.</text>
</comment>
<protein>
    <submittedName>
        <fullName evidence="7">LPS export ABC transporter permease LptG</fullName>
    </submittedName>
</protein>
<dbReference type="GO" id="GO:0055085">
    <property type="term" value="P:transmembrane transport"/>
    <property type="evidence" value="ECO:0007669"/>
    <property type="project" value="InterPro"/>
</dbReference>
<dbReference type="RefSeq" id="WP_138326807.1">
    <property type="nucleotide sequence ID" value="NZ_VCDI01000005.1"/>
</dbReference>
<dbReference type="OrthoDB" id="9776227at2"/>
<dbReference type="GO" id="GO:0015920">
    <property type="term" value="P:lipopolysaccharide transport"/>
    <property type="evidence" value="ECO:0007669"/>
    <property type="project" value="TreeGrafter"/>
</dbReference>
<keyword evidence="4 6" id="KW-1133">Transmembrane helix</keyword>
<organism evidence="7 8">
    <name type="scientific">Lichenicoccus roseus</name>
    <dbReference type="NCBI Taxonomy" id="2683649"/>
    <lineage>
        <taxon>Bacteria</taxon>
        <taxon>Pseudomonadati</taxon>
        <taxon>Pseudomonadota</taxon>
        <taxon>Alphaproteobacteria</taxon>
        <taxon>Acetobacterales</taxon>
        <taxon>Acetobacteraceae</taxon>
        <taxon>Lichenicoccus</taxon>
    </lineage>
</organism>
<gene>
    <name evidence="7" type="primary">lptG</name>
    <name evidence="7" type="ORF">FE263_14815</name>
</gene>
<dbReference type="GO" id="GO:0043190">
    <property type="term" value="C:ATP-binding cassette (ABC) transporter complex"/>
    <property type="evidence" value="ECO:0007669"/>
    <property type="project" value="InterPro"/>
</dbReference>
<feature type="transmembrane region" description="Helical" evidence="6">
    <location>
        <begin position="268"/>
        <end position="290"/>
    </location>
</feature>
<evidence type="ECO:0000256" key="5">
    <source>
        <dbReference type="ARBA" id="ARBA00023136"/>
    </source>
</evidence>
<evidence type="ECO:0000256" key="1">
    <source>
        <dbReference type="ARBA" id="ARBA00004651"/>
    </source>
</evidence>
<feature type="transmembrane region" description="Helical" evidence="6">
    <location>
        <begin position="59"/>
        <end position="79"/>
    </location>
</feature>